<dbReference type="OrthoDB" id="9802724at2"/>
<gene>
    <name evidence="3" type="ORF">AC812_05865</name>
</gene>
<dbReference type="SUPFAM" id="SSF56219">
    <property type="entry name" value="DNase I-like"/>
    <property type="match status" value="1"/>
</dbReference>
<feature type="region of interest" description="Disordered" evidence="1">
    <location>
        <begin position="245"/>
        <end position="265"/>
    </location>
</feature>
<proteinExistence type="predicted"/>
<evidence type="ECO:0000313" key="4">
    <source>
        <dbReference type="Proteomes" id="UP000050514"/>
    </source>
</evidence>
<dbReference type="AlphaFoldDB" id="A0A0P6X979"/>
<evidence type="ECO:0000313" key="3">
    <source>
        <dbReference type="EMBL" id="KPL76813.1"/>
    </source>
</evidence>
<dbReference type="InterPro" id="IPR036691">
    <property type="entry name" value="Endo/exonu/phosph_ase_sf"/>
</dbReference>
<name>A0A0P6X979_9CHLR</name>
<dbReference type="STRING" id="360411.AC812_05865"/>
<organism evidence="3 4">
    <name type="scientific">Bellilinea caldifistulae</name>
    <dbReference type="NCBI Taxonomy" id="360411"/>
    <lineage>
        <taxon>Bacteria</taxon>
        <taxon>Bacillati</taxon>
        <taxon>Chloroflexota</taxon>
        <taxon>Anaerolineae</taxon>
        <taxon>Anaerolineales</taxon>
        <taxon>Anaerolineaceae</taxon>
        <taxon>Bellilinea</taxon>
    </lineage>
</organism>
<dbReference type="Proteomes" id="UP000050514">
    <property type="component" value="Unassembled WGS sequence"/>
</dbReference>
<accession>A0A0P6X979</accession>
<reference evidence="3 4" key="1">
    <citation type="submission" date="2015-07" db="EMBL/GenBank/DDBJ databases">
        <title>Draft genome of Bellilinea caldifistulae DSM 17877.</title>
        <authorList>
            <person name="Hemp J."/>
            <person name="Ward L.M."/>
            <person name="Pace L.A."/>
            <person name="Fischer W.W."/>
        </authorList>
    </citation>
    <scope>NUCLEOTIDE SEQUENCE [LARGE SCALE GENOMIC DNA]</scope>
    <source>
        <strain evidence="3 4">GOMI-1</strain>
    </source>
</reference>
<dbReference type="RefSeq" id="WP_061912892.1">
    <property type="nucleotide sequence ID" value="NZ_DF967971.1"/>
</dbReference>
<evidence type="ECO:0000259" key="2">
    <source>
        <dbReference type="Pfam" id="PF03372"/>
    </source>
</evidence>
<protein>
    <recommendedName>
        <fullName evidence="2">Endonuclease/exonuclease/phosphatase domain-containing protein</fullName>
    </recommendedName>
</protein>
<comment type="caution">
    <text evidence="3">The sequence shown here is derived from an EMBL/GenBank/DDBJ whole genome shotgun (WGS) entry which is preliminary data.</text>
</comment>
<dbReference type="EMBL" id="LGHJ01000011">
    <property type="protein sequence ID" value="KPL76813.1"/>
    <property type="molecule type" value="Genomic_DNA"/>
</dbReference>
<keyword evidence="4" id="KW-1185">Reference proteome</keyword>
<feature type="domain" description="Endonuclease/exonuclease/phosphatase" evidence="2">
    <location>
        <begin position="58"/>
        <end position="312"/>
    </location>
</feature>
<evidence type="ECO:0000256" key="1">
    <source>
        <dbReference type="SAM" id="MobiDB-lite"/>
    </source>
</evidence>
<dbReference type="Gene3D" id="3.60.10.10">
    <property type="entry name" value="Endonuclease/exonuclease/phosphatase"/>
    <property type="match status" value="1"/>
</dbReference>
<dbReference type="GO" id="GO:0003824">
    <property type="term" value="F:catalytic activity"/>
    <property type="evidence" value="ECO:0007669"/>
    <property type="project" value="InterPro"/>
</dbReference>
<dbReference type="PATRIC" id="fig|360411.5.peg.288"/>
<sequence length="321" mass="36426">MIVKIGTFNLNNLFSRFNFKGRIEAILAGDTGLSVTYTFDDPQDYAIRSFMGRLVKGKDEAATTLIARRILEMDADVLAVQEVEDLPALQHFNRDYLRSLYPYQALVEGNDPRLIDVGVLSKLPIGALTSWRFASHPDEPDSPIFSRDLLEVEILDPKRRRRLFTLFNTHLKSQYLAPNENPITGKQRADLTRRRQAEVTERILIERTRPNGAFALVGDMNDSPESECLAPFVQSRALELVNGLSNAQETRPPRRDNPSPASPLWTHRYKASGQPARYELFDQIWLSQKLALRQTAAWIGRREKLGGDGSDHDPAWVVLDI</sequence>
<dbReference type="Pfam" id="PF03372">
    <property type="entry name" value="Exo_endo_phos"/>
    <property type="match status" value="1"/>
</dbReference>
<dbReference type="InterPro" id="IPR005135">
    <property type="entry name" value="Endo/exonuclease/phosphatase"/>
</dbReference>